<feature type="transmembrane region" description="Helical" evidence="1">
    <location>
        <begin position="271"/>
        <end position="296"/>
    </location>
</feature>
<evidence type="ECO:0000313" key="3">
    <source>
        <dbReference type="EMBL" id="PSN67941.1"/>
    </source>
</evidence>
<organism evidence="3 4">
    <name type="scientific">Corynespora cassiicola Philippines</name>
    <dbReference type="NCBI Taxonomy" id="1448308"/>
    <lineage>
        <taxon>Eukaryota</taxon>
        <taxon>Fungi</taxon>
        <taxon>Dikarya</taxon>
        <taxon>Ascomycota</taxon>
        <taxon>Pezizomycotina</taxon>
        <taxon>Dothideomycetes</taxon>
        <taxon>Pleosporomycetidae</taxon>
        <taxon>Pleosporales</taxon>
        <taxon>Corynesporascaceae</taxon>
        <taxon>Corynespora</taxon>
    </lineage>
</organism>
<dbReference type="PANTHER" id="PTHR12203:SF104">
    <property type="entry name" value="PROTEIN CAP1, PUTATIVE (AFU_ORTHOLOGUE AFUA_1G05595)-RELATED"/>
    <property type="match status" value="1"/>
</dbReference>
<proteinExistence type="predicted"/>
<dbReference type="InterPro" id="IPR051091">
    <property type="entry name" value="O-Glucosyltr/Glycosyltrsf_90"/>
</dbReference>
<keyword evidence="1" id="KW-0812">Transmembrane</keyword>
<evidence type="ECO:0000256" key="1">
    <source>
        <dbReference type="SAM" id="Phobius"/>
    </source>
</evidence>
<dbReference type="OrthoDB" id="541052at2759"/>
<feature type="transmembrane region" description="Helical" evidence="1">
    <location>
        <begin position="40"/>
        <end position="61"/>
    </location>
</feature>
<feature type="transmembrane region" description="Helical" evidence="1">
    <location>
        <begin position="168"/>
        <end position="185"/>
    </location>
</feature>
<dbReference type="InterPro" id="IPR006598">
    <property type="entry name" value="CAP10"/>
</dbReference>
<protein>
    <recommendedName>
        <fullName evidence="2">Glycosyl transferase CAP10 domain-containing protein</fullName>
    </recommendedName>
</protein>
<feature type="transmembrane region" description="Helical" evidence="1">
    <location>
        <begin position="303"/>
        <end position="321"/>
    </location>
</feature>
<feature type="transmembrane region" description="Helical" evidence="1">
    <location>
        <begin position="327"/>
        <end position="347"/>
    </location>
</feature>
<reference evidence="3 4" key="1">
    <citation type="journal article" date="2018" name="Front. Microbiol.">
        <title>Genome-Wide Analysis of Corynespora cassiicola Leaf Fall Disease Putative Effectors.</title>
        <authorList>
            <person name="Lopez D."/>
            <person name="Ribeiro S."/>
            <person name="Label P."/>
            <person name="Fumanal B."/>
            <person name="Venisse J.S."/>
            <person name="Kohler A."/>
            <person name="de Oliveira R.R."/>
            <person name="Labutti K."/>
            <person name="Lipzen A."/>
            <person name="Lail K."/>
            <person name="Bauer D."/>
            <person name="Ohm R.A."/>
            <person name="Barry K.W."/>
            <person name="Spatafora J."/>
            <person name="Grigoriev I.V."/>
            <person name="Martin F.M."/>
            <person name="Pujade-Renaud V."/>
        </authorList>
    </citation>
    <scope>NUCLEOTIDE SEQUENCE [LARGE SCALE GENOMIC DNA]</scope>
    <source>
        <strain evidence="3 4">Philippines</strain>
    </source>
</reference>
<keyword evidence="1" id="KW-0472">Membrane</keyword>
<gene>
    <name evidence="3" type="ORF">BS50DRAFT_572923</name>
</gene>
<dbReference type="Proteomes" id="UP000240883">
    <property type="component" value="Unassembled WGS sequence"/>
</dbReference>
<feature type="domain" description="Glycosyl transferase CAP10" evidence="2">
    <location>
        <begin position="660"/>
        <end position="957"/>
    </location>
</feature>
<dbReference type="PANTHER" id="PTHR12203">
    <property type="entry name" value="KDEL LYS-ASP-GLU-LEU CONTAINING - RELATED"/>
    <property type="match status" value="1"/>
</dbReference>
<evidence type="ECO:0000259" key="2">
    <source>
        <dbReference type="SMART" id="SM00672"/>
    </source>
</evidence>
<name>A0A2T2NR85_CORCC</name>
<dbReference type="EMBL" id="KZ678134">
    <property type="protein sequence ID" value="PSN67941.1"/>
    <property type="molecule type" value="Genomic_DNA"/>
</dbReference>
<keyword evidence="4" id="KW-1185">Reference proteome</keyword>
<feature type="transmembrane region" description="Helical" evidence="1">
    <location>
        <begin position="359"/>
        <end position="378"/>
    </location>
</feature>
<dbReference type="Pfam" id="PF05686">
    <property type="entry name" value="Glyco_transf_90"/>
    <property type="match status" value="1"/>
</dbReference>
<dbReference type="SMART" id="SM00672">
    <property type="entry name" value="CAP10"/>
    <property type="match status" value="1"/>
</dbReference>
<sequence length="966" mass="108089">MHPAVAAIADYARKKNHLTLPLLFVLLATAAQIHTPVHHSLLVAAVSWAVIWIPTAFRAGLWPTGSARSRGTSWLAGGFLALAQLCDRAACDKPGVWSTKGFLPIFVALAAENEFLSRHVALPTMALLDDSDSVSEKKPPAKSFRLLATVTVSACAALATRYNTTSTAALSLSSVIFAAAGLVLFEGALKSAKDDADTGRRGFMSANGTFSRRSSLVGAKKEQQLASLRDVAAAMTLLCGLAMYFVEPAISPDAITWEPIYRQFRGDWKTLYYHQTILQVVLTICANVIINVLTFLILTQQSAVHISFLSLFSYMFARLNLVPSFSGAWFTFICGAASLLFLSASSSAPGAEIRGSIRLRRVIVGITALSIGVFLLRYTTGGYHFSANGVPTFHVSAPEKPRHPVPMDLKKGHPAAQLIHTAEKEFDSLLKSQSKSLEAAVKEYRRRNGIAPPPHFDKWYEFAVRNKVVLIDEFDTITQSLLPFWAVKPETIRTRIRQALGHDDSALVGIMIRDGNVVKVEGGQEWQQQATTGMMKEFVQYLPDMDLGFNIHDEPRVVVPNDELSLLVSKAQEEALPAAMKVKSPRNSFSSRPSDVSDGKRFEEVKTSKFNRFAHQQTWTHARLSCPINSPARYYDEHAADNLTAYAAGPLNYVYNHTAFSDICNSPSLSSRFGFFERPNAFSITHELTPIFSQSKISSFQDILYPSPWYWDGRVGYDKNRDSDWKVKNNSIYWRGSTTGGFSRNGGWRRQHRQHVVRRLNALDKVNALINKGKDESPDFKVEEIERKDFKELVDVKFSHIGQCDPGDCDAQKEFFEIVERADGQDAWGYKHLLDMDGNAFSGRFYSFLKSNSLTYKMAMFREWHQEWLKPWVHYVPLSLIGDEHLDLVRWFGGYQNEAAIAEGKAKDGNGGSLGERKAQEIAERSTEWQATVLRNVDFEAWFFRLLLEYGRIIDDNREEIGYPGP</sequence>
<dbReference type="STRING" id="1448308.A0A2T2NR85"/>
<keyword evidence="1" id="KW-1133">Transmembrane helix</keyword>
<accession>A0A2T2NR85</accession>
<dbReference type="AlphaFoldDB" id="A0A2T2NR85"/>
<evidence type="ECO:0000313" key="4">
    <source>
        <dbReference type="Proteomes" id="UP000240883"/>
    </source>
</evidence>